<accession>A0A238X5A0</accession>
<evidence type="ECO:0000259" key="1">
    <source>
        <dbReference type="Pfam" id="PF08937"/>
    </source>
</evidence>
<dbReference type="Gene3D" id="3.40.50.11200">
    <property type="match status" value="1"/>
</dbReference>
<dbReference type="EMBL" id="FZNX01000002">
    <property type="protein sequence ID" value="SNR53880.1"/>
    <property type="molecule type" value="Genomic_DNA"/>
</dbReference>
<dbReference type="Pfam" id="PF08937">
    <property type="entry name" value="ThsB_TIR"/>
    <property type="match status" value="1"/>
</dbReference>
<dbReference type="InterPro" id="IPR015032">
    <property type="entry name" value="ThsB__TIR-like_domain"/>
</dbReference>
<dbReference type="OrthoDB" id="1099430at2"/>
<dbReference type="Proteomes" id="UP000198412">
    <property type="component" value="Unassembled WGS sequence"/>
</dbReference>
<name>A0A238X5A0_9FLAO</name>
<keyword evidence="3" id="KW-1185">Reference proteome</keyword>
<protein>
    <submittedName>
        <fullName evidence="2">MTH538 TIR-like domain</fullName>
    </submittedName>
</protein>
<proteinExistence type="predicted"/>
<sequence>MAYRNGTYVAFAADGNTDITKSDIKYYNLLKGWNKMKGKDFKLINPHEKGAMLRQWSKEETIKRTLRARLDNSSRLLLLVGNTTKLDTDFVPYEIEYAIDKCNLPVIVSYVNHRTRISTHCPQNLINLIPKSLKDRMDNDTVKTLHIPFRERIINEAINEYNHNKLPTFSFGGYKDSVYDRIYQPNEI</sequence>
<organism evidence="2 3">
    <name type="scientific">Lutibacter flavus</name>
    <dbReference type="NCBI Taxonomy" id="691689"/>
    <lineage>
        <taxon>Bacteria</taxon>
        <taxon>Pseudomonadati</taxon>
        <taxon>Bacteroidota</taxon>
        <taxon>Flavobacteriia</taxon>
        <taxon>Flavobacteriales</taxon>
        <taxon>Flavobacteriaceae</taxon>
        <taxon>Lutibacter</taxon>
    </lineage>
</organism>
<gene>
    <name evidence="2" type="ORF">SAMN04488111_1573</name>
</gene>
<evidence type="ECO:0000313" key="2">
    <source>
        <dbReference type="EMBL" id="SNR53880.1"/>
    </source>
</evidence>
<dbReference type="AlphaFoldDB" id="A0A238X5A0"/>
<reference evidence="3" key="1">
    <citation type="submission" date="2017-06" db="EMBL/GenBank/DDBJ databases">
        <authorList>
            <person name="Varghese N."/>
            <person name="Submissions S."/>
        </authorList>
    </citation>
    <scope>NUCLEOTIDE SEQUENCE [LARGE SCALE GENOMIC DNA]</scope>
    <source>
        <strain evidence="3">DSM 27993</strain>
    </source>
</reference>
<dbReference type="RefSeq" id="WP_089377881.1">
    <property type="nucleotide sequence ID" value="NZ_FZNX01000002.1"/>
</dbReference>
<feature type="domain" description="Thoeris protein ThsB TIR-like" evidence="1">
    <location>
        <begin position="10"/>
        <end position="114"/>
    </location>
</feature>
<evidence type="ECO:0000313" key="3">
    <source>
        <dbReference type="Proteomes" id="UP000198412"/>
    </source>
</evidence>